<protein>
    <submittedName>
        <fullName evidence="3">Acetyltransferase (GNAT) family protein</fullName>
    </submittedName>
    <submittedName>
        <fullName evidence="4">GNAT family N-acetyltransferase</fullName>
    </submittedName>
</protein>
<evidence type="ECO:0000313" key="4">
    <source>
        <dbReference type="EMBL" id="WSC13402.1"/>
    </source>
</evidence>
<dbReference type="Gene3D" id="3.40.630.30">
    <property type="match status" value="1"/>
</dbReference>
<dbReference type="GO" id="GO:0008080">
    <property type="term" value="F:N-acetyltransferase activity"/>
    <property type="evidence" value="ECO:0007669"/>
    <property type="project" value="InterPro"/>
</dbReference>
<name>A0A561V1W3_9ACTN</name>
<reference evidence="3 5" key="1">
    <citation type="submission" date="2019-06" db="EMBL/GenBank/DDBJ databases">
        <title>Sequencing the genomes of 1000 actinobacteria strains.</title>
        <authorList>
            <person name="Klenk H.-P."/>
        </authorList>
    </citation>
    <scope>NUCLEOTIDE SEQUENCE [LARGE SCALE GENOMIC DNA]</scope>
    <source>
        <strain evidence="3 5">DSM 42059</strain>
    </source>
</reference>
<dbReference type="PANTHER" id="PTHR13947">
    <property type="entry name" value="GNAT FAMILY N-ACETYLTRANSFERASE"/>
    <property type="match status" value="1"/>
</dbReference>
<keyword evidence="1 3" id="KW-0808">Transferase</keyword>
<dbReference type="Proteomes" id="UP000318186">
    <property type="component" value="Unassembled WGS sequence"/>
</dbReference>
<dbReference type="Pfam" id="PF00583">
    <property type="entry name" value="Acetyltransf_1"/>
    <property type="match status" value="1"/>
</dbReference>
<evidence type="ECO:0000256" key="1">
    <source>
        <dbReference type="ARBA" id="ARBA00022679"/>
    </source>
</evidence>
<dbReference type="PANTHER" id="PTHR13947:SF37">
    <property type="entry name" value="LD18367P"/>
    <property type="match status" value="1"/>
</dbReference>
<dbReference type="OrthoDB" id="273614at2"/>
<evidence type="ECO:0000313" key="6">
    <source>
        <dbReference type="Proteomes" id="UP001330827"/>
    </source>
</evidence>
<organism evidence="3 5">
    <name type="scientific">Streptomyces brevispora</name>
    <dbReference type="NCBI Taxonomy" id="887462"/>
    <lineage>
        <taxon>Bacteria</taxon>
        <taxon>Bacillati</taxon>
        <taxon>Actinomycetota</taxon>
        <taxon>Actinomycetes</taxon>
        <taxon>Kitasatosporales</taxon>
        <taxon>Streptomycetaceae</taxon>
        <taxon>Streptomyces</taxon>
    </lineage>
</organism>
<dbReference type="Proteomes" id="UP001330827">
    <property type="component" value="Chromosome"/>
</dbReference>
<evidence type="ECO:0000259" key="2">
    <source>
        <dbReference type="PROSITE" id="PS51186"/>
    </source>
</evidence>
<evidence type="ECO:0000313" key="3">
    <source>
        <dbReference type="EMBL" id="TWG05588.1"/>
    </source>
</evidence>
<dbReference type="InterPro" id="IPR050769">
    <property type="entry name" value="NAT_camello-type"/>
</dbReference>
<keyword evidence="6" id="KW-1185">Reference proteome</keyword>
<feature type="domain" description="N-acetyltransferase" evidence="2">
    <location>
        <begin position="3"/>
        <end position="167"/>
    </location>
</feature>
<dbReference type="EMBL" id="CP109114">
    <property type="protein sequence ID" value="WSC13402.1"/>
    <property type="molecule type" value="Genomic_DNA"/>
</dbReference>
<accession>A0A561V1W3</accession>
<dbReference type="InterPro" id="IPR016181">
    <property type="entry name" value="Acyl_CoA_acyltransferase"/>
</dbReference>
<dbReference type="AlphaFoldDB" id="A0A561V1W3"/>
<dbReference type="RefSeq" id="WP_145765516.1">
    <property type="nucleotide sequence ID" value="NZ_CP109114.1"/>
</dbReference>
<gene>
    <name evidence="3" type="ORF">FHX80_114067</name>
    <name evidence="4" type="ORF">OIE64_11570</name>
</gene>
<dbReference type="InterPro" id="IPR000182">
    <property type="entry name" value="GNAT_dom"/>
</dbReference>
<reference evidence="4 6" key="2">
    <citation type="submission" date="2022-10" db="EMBL/GenBank/DDBJ databases">
        <title>The complete genomes of actinobacterial strains from the NBC collection.</title>
        <authorList>
            <person name="Joergensen T.S."/>
            <person name="Alvarez Arevalo M."/>
            <person name="Sterndorff E.B."/>
            <person name="Faurdal D."/>
            <person name="Vuksanovic O."/>
            <person name="Mourched A.-S."/>
            <person name="Charusanti P."/>
            <person name="Shaw S."/>
            <person name="Blin K."/>
            <person name="Weber T."/>
        </authorList>
    </citation>
    <scope>NUCLEOTIDE SEQUENCE [LARGE SCALE GENOMIC DNA]</scope>
    <source>
        <strain evidence="4 6">NBC 01769</strain>
    </source>
</reference>
<proteinExistence type="predicted"/>
<dbReference type="PROSITE" id="PS51186">
    <property type="entry name" value="GNAT"/>
    <property type="match status" value="1"/>
</dbReference>
<evidence type="ECO:0000313" key="5">
    <source>
        <dbReference type="Proteomes" id="UP000318186"/>
    </source>
</evidence>
<dbReference type="EMBL" id="VIWW01000001">
    <property type="protein sequence ID" value="TWG05588.1"/>
    <property type="molecule type" value="Genomic_DNA"/>
</dbReference>
<dbReference type="SUPFAM" id="SSF55729">
    <property type="entry name" value="Acyl-CoA N-acyltransferases (Nat)"/>
    <property type="match status" value="1"/>
</dbReference>
<sequence length="170" mass="18157">MDITIRPIEPAEHTALGEITAEAYLGDGLLDFGADDPYLVQLRDVARRAAEAEVLVAADARGRVLGGVTYAPPGNRWADIAAADEAEFRMLAVSREARGAGAGEALVRACIDRAQGTSGVTGIVLSTQPSMHGAHRIYGRLGFVRTPERDWYPIDGVSLLTYRLDLPPAS</sequence>